<dbReference type="AlphaFoldDB" id="A0AAP0BRN9"/>
<comment type="caution">
    <text evidence="1">The sequence shown here is derived from an EMBL/GenBank/DDBJ whole genome shotgun (WGS) entry which is preliminary data.</text>
</comment>
<proteinExistence type="predicted"/>
<sequence>MKLWIKRRTANHKTFPLFFFVLDRAQGRETVRKNSQNSFWITGQSNDRCFSPSQSSIPTERRRTVDRALGLKSEENSSNGISRLRLFPILDRKWWRRMIILREKNPAAG</sequence>
<gene>
    <name evidence="1" type="ORF">KSP39_PZI007382</name>
</gene>
<evidence type="ECO:0000313" key="2">
    <source>
        <dbReference type="Proteomes" id="UP001418222"/>
    </source>
</evidence>
<reference evidence="1 2" key="1">
    <citation type="journal article" date="2022" name="Nat. Plants">
        <title>Genomes of leafy and leafless Platanthera orchids illuminate the evolution of mycoheterotrophy.</title>
        <authorList>
            <person name="Li M.H."/>
            <person name="Liu K.W."/>
            <person name="Li Z."/>
            <person name="Lu H.C."/>
            <person name="Ye Q.L."/>
            <person name="Zhang D."/>
            <person name="Wang J.Y."/>
            <person name="Li Y.F."/>
            <person name="Zhong Z.M."/>
            <person name="Liu X."/>
            <person name="Yu X."/>
            <person name="Liu D.K."/>
            <person name="Tu X.D."/>
            <person name="Liu B."/>
            <person name="Hao Y."/>
            <person name="Liao X.Y."/>
            <person name="Jiang Y.T."/>
            <person name="Sun W.H."/>
            <person name="Chen J."/>
            <person name="Chen Y.Q."/>
            <person name="Ai Y."/>
            <person name="Zhai J.W."/>
            <person name="Wu S.S."/>
            <person name="Zhou Z."/>
            <person name="Hsiao Y.Y."/>
            <person name="Wu W.L."/>
            <person name="Chen Y.Y."/>
            <person name="Lin Y.F."/>
            <person name="Hsu J.L."/>
            <person name="Li C.Y."/>
            <person name="Wang Z.W."/>
            <person name="Zhao X."/>
            <person name="Zhong W.Y."/>
            <person name="Ma X.K."/>
            <person name="Ma L."/>
            <person name="Huang J."/>
            <person name="Chen G.Z."/>
            <person name="Huang M.Z."/>
            <person name="Huang L."/>
            <person name="Peng D.H."/>
            <person name="Luo Y.B."/>
            <person name="Zou S.Q."/>
            <person name="Chen S.P."/>
            <person name="Lan S."/>
            <person name="Tsai W.C."/>
            <person name="Van de Peer Y."/>
            <person name="Liu Z.J."/>
        </authorList>
    </citation>
    <scope>NUCLEOTIDE SEQUENCE [LARGE SCALE GENOMIC DNA]</scope>
    <source>
        <strain evidence="1">Lor287</strain>
    </source>
</reference>
<dbReference type="Proteomes" id="UP001418222">
    <property type="component" value="Unassembled WGS sequence"/>
</dbReference>
<evidence type="ECO:0000313" key="1">
    <source>
        <dbReference type="EMBL" id="KAK8946661.1"/>
    </source>
</evidence>
<accession>A0AAP0BRN9</accession>
<name>A0AAP0BRN9_9ASPA</name>
<keyword evidence="2" id="KW-1185">Reference proteome</keyword>
<dbReference type="EMBL" id="JBBWWQ010000005">
    <property type="protein sequence ID" value="KAK8946661.1"/>
    <property type="molecule type" value="Genomic_DNA"/>
</dbReference>
<protein>
    <submittedName>
        <fullName evidence="1">Uncharacterized protein</fullName>
    </submittedName>
</protein>
<organism evidence="1 2">
    <name type="scientific">Platanthera zijinensis</name>
    <dbReference type="NCBI Taxonomy" id="2320716"/>
    <lineage>
        <taxon>Eukaryota</taxon>
        <taxon>Viridiplantae</taxon>
        <taxon>Streptophyta</taxon>
        <taxon>Embryophyta</taxon>
        <taxon>Tracheophyta</taxon>
        <taxon>Spermatophyta</taxon>
        <taxon>Magnoliopsida</taxon>
        <taxon>Liliopsida</taxon>
        <taxon>Asparagales</taxon>
        <taxon>Orchidaceae</taxon>
        <taxon>Orchidoideae</taxon>
        <taxon>Orchideae</taxon>
        <taxon>Orchidinae</taxon>
        <taxon>Platanthera</taxon>
    </lineage>
</organism>